<gene>
    <name evidence="1" type="ORF">SAMN06265380_11526</name>
</gene>
<accession>A0A521EZP7</accession>
<dbReference type="AlphaFoldDB" id="A0A521EZP7"/>
<evidence type="ECO:0000313" key="2">
    <source>
        <dbReference type="Proteomes" id="UP000319555"/>
    </source>
</evidence>
<evidence type="ECO:0000313" key="1">
    <source>
        <dbReference type="EMBL" id="SMO89347.1"/>
    </source>
</evidence>
<keyword evidence="2" id="KW-1185">Reference proteome</keyword>
<organism evidence="1 2">
    <name type="scientific">Ruegeria faecimaris</name>
    <dbReference type="NCBI Taxonomy" id="686389"/>
    <lineage>
        <taxon>Bacteria</taxon>
        <taxon>Pseudomonadati</taxon>
        <taxon>Pseudomonadota</taxon>
        <taxon>Alphaproteobacteria</taxon>
        <taxon>Rhodobacterales</taxon>
        <taxon>Roseobacteraceae</taxon>
        <taxon>Ruegeria</taxon>
    </lineage>
</organism>
<proteinExistence type="predicted"/>
<reference evidence="1 2" key="1">
    <citation type="submission" date="2017-05" db="EMBL/GenBank/DDBJ databases">
        <authorList>
            <person name="Varghese N."/>
            <person name="Submissions S."/>
        </authorList>
    </citation>
    <scope>NUCLEOTIDE SEQUENCE [LARGE SCALE GENOMIC DNA]</scope>
    <source>
        <strain evidence="1 2">DSM 28009</strain>
    </source>
</reference>
<protein>
    <submittedName>
        <fullName evidence="1">Uncharacterized protein</fullName>
    </submittedName>
</protein>
<dbReference type="EMBL" id="FXTE01000015">
    <property type="protein sequence ID" value="SMO89347.1"/>
    <property type="molecule type" value="Genomic_DNA"/>
</dbReference>
<name>A0A521EZP7_9RHOB</name>
<dbReference type="Proteomes" id="UP000319555">
    <property type="component" value="Unassembled WGS sequence"/>
</dbReference>
<sequence length="165" mass="18937">MEISRGPRPRSSVTYHVQTRRRGSDTANWRAPIKIVGVLITLHRRHRFYSQKLKTFAHKFARFAHNIARFEKRAQLIVVTTHLLQLEPGVSQSRVNSYWKYSTLIIGKQFFRGLVIDPRFKNGYSRNCQVSASKPTRSLCLVLLVTTELRAMYHSAATAFSSSTG</sequence>